<feature type="compositionally biased region" description="Polar residues" evidence="2">
    <location>
        <begin position="31"/>
        <end position="43"/>
    </location>
</feature>
<evidence type="ECO:0008006" key="6">
    <source>
        <dbReference type="Google" id="ProtNLM"/>
    </source>
</evidence>
<dbReference type="Pfam" id="PF01828">
    <property type="entry name" value="Peptidase_A4"/>
    <property type="match status" value="1"/>
</dbReference>
<dbReference type="CDD" id="cd13426">
    <property type="entry name" value="Peptidase_G1"/>
    <property type="match status" value="1"/>
</dbReference>
<gene>
    <name evidence="4" type="ORF">QIS74_04288</name>
</gene>
<dbReference type="InterPro" id="IPR038656">
    <property type="entry name" value="Peptidase_G1_sf"/>
</dbReference>
<dbReference type="InterPro" id="IPR000250">
    <property type="entry name" value="Peptidase_G1"/>
</dbReference>
<evidence type="ECO:0000313" key="4">
    <source>
        <dbReference type="EMBL" id="KAK6222586.1"/>
    </source>
</evidence>
<evidence type="ECO:0000256" key="2">
    <source>
        <dbReference type="SAM" id="MobiDB-lite"/>
    </source>
</evidence>
<protein>
    <recommendedName>
        <fullName evidence="6">Aspergillopepsin-2</fullName>
    </recommendedName>
</protein>
<evidence type="ECO:0000256" key="1">
    <source>
        <dbReference type="PIRSR" id="PIRSR600250-50"/>
    </source>
</evidence>
<keyword evidence="3" id="KW-0812">Transmembrane</keyword>
<feature type="region of interest" description="Disordered" evidence="2">
    <location>
        <begin position="31"/>
        <end position="54"/>
    </location>
</feature>
<dbReference type="PRINTS" id="PR00977">
    <property type="entry name" value="SCYTLDPTASE"/>
</dbReference>
<dbReference type="SUPFAM" id="SSF49899">
    <property type="entry name" value="Concanavalin A-like lectins/glucanases"/>
    <property type="match status" value="1"/>
</dbReference>
<evidence type="ECO:0000313" key="5">
    <source>
        <dbReference type="Proteomes" id="UP001327957"/>
    </source>
</evidence>
<keyword evidence="3" id="KW-0472">Membrane</keyword>
<evidence type="ECO:0000256" key="3">
    <source>
        <dbReference type="SAM" id="Phobius"/>
    </source>
</evidence>
<proteinExistence type="predicted"/>
<organism evidence="4 5">
    <name type="scientific">Colletotrichum tabaci</name>
    <dbReference type="NCBI Taxonomy" id="1209068"/>
    <lineage>
        <taxon>Eukaryota</taxon>
        <taxon>Fungi</taxon>
        <taxon>Dikarya</taxon>
        <taxon>Ascomycota</taxon>
        <taxon>Pezizomycotina</taxon>
        <taxon>Sordariomycetes</taxon>
        <taxon>Hypocreomycetidae</taxon>
        <taxon>Glomerellales</taxon>
        <taxon>Glomerellaceae</taxon>
        <taxon>Colletotrichum</taxon>
        <taxon>Colletotrichum destructivum species complex</taxon>
    </lineage>
</organism>
<accession>A0AAV9TML3</accession>
<dbReference type="Proteomes" id="UP001327957">
    <property type="component" value="Unassembled WGS sequence"/>
</dbReference>
<dbReference type="AlphaFoldDB" id="A0AAV9TML3"/>
<keyword evidence="3" id="KW-1133">Transmembrane helix</keyword>
<feature type="active site" description="Proton acceptor" evidence="1">
    <location>
        <position position="208"/>
    </location>
</feature>
<dbReference type="EMBL" id="JASAOK010000018">
    <property type="protein sequence ID" value="KAK6222586.1"/>
    <property type="molecule type" value="Genomic_DNA"/>
</dbReference>
<dbReference type="PANTHER" id="PTHR37536:SF1">
    <property type="entry name" value="ASPERGILLOPEPSIN, PUTAITVE (AFU_ORTHOLOGUE AFUA_7G01200)"/>
    <property type="match status" value="1"/>
</dbReference>
<name>A0AAV9TML3_9PEZI</name>
<dbReference type="PANTHER" id="PTHR37536">
    <property type="entry name" value="PUTATIVE (AFU_ORTHOLOGUE AFUA_3G02970)-RELATED"/>
    <property type="match status" value="1"/>
</dbReference>
<dbReference type="GO" id="GO:0070007">
    <property type="term" value="F:glutamic-type endopeptidase activity"/>
    <property type="evidence" value="ECO:0007669"/>
    <property type="project" value="InterPro"/>
</dbReference>
<dbReference type="Gene3D" id="2.60.120.700">
    <property type="entry name" value="Peptidase G1"/>
    <property type="match status" value="1"/>
</dbReference>
<comment type="caution">
    <text evidence="4">The sequence shown here is derived from an EMBL/GenBank/DDBJ whole genome shotgun (WGS) entry which is preliminary data.</text>
</comment>
<keyword evidence="5" id="KW-1185">Reference proteome</keyword>
<feature type="transmembrane region" description="Helical" evidence="3">
    <location>
        <begin position="7"/>
        <end position="27"/>
    </location>
</feature>
<sequence>MTFLRVSLAALILVIMIFVSFFDWVAIPTSEPNTGVASQSATETARPGEPPRKKKIRYSKNWSGAVNTKPPSGYFAAAGMKFTVPKTLRPDIVKGNTDYYAASAWVGIDGLTHGTALLQTGVTIEVNKTSSEDVTYVPWYEWWPNIAMRLDIPIGGGDEIEVEVVMFNATSGKILLWNRSKGDWVARALQAPRPDAKLAGRSVEWIVEDFALSEGGNVPFGDFGVIELRDCKAHTSTDKVVGPDPSQPFYIRQDNLTRTNTSVEGQSVSIQYLTTTKF</sequence>
<reference evidence="4 5" key="1">
    <citation type="submission" date="2023-04" db="EMBL/GenBank/DDBJ databases">
        <title>Colletotrichum tabacum stain YC1 causing leaf anthracnose on Nicotiana tabacum(L.) cv.</title>
        <authorList>
            <person name="Ji Z."/>
            <person name="Wang M."/>
            <person name="Zhang J."/>
            <person name="Wang N."/>
            <person name="Zhou Z."/>
        </authorList>
    </citation>
    <scope>NUCLEOTIDE SEQUENCE [LARGE SCALE GENOMIC DNA]</scope>
    <source>
        <strain evidence="4 5">YC1</strain>
    </source>
</reference>
<dbReference type="InterPro" id="IPR013320">
    <property type="entry name" value="ConA-like_dom_sf"/>
</dbReference>
<dbReference type="GO" id="GO:0006508">
    <property type="term" value="P:proteolysis"/>
    <property type="evidence" value="ECO:0007669"/>
    <property type="project" value="InterPro"/>
</dbReference>